<evidence type="ECO:0000313" key="3">
    <source>
        <dbReference type="Proteomes" id="UP001482520"/>
    </source>
</evidence>
<accession>A0ABV1P1N6</accession>
<protein>
    <recommendedName>
        <fullName evidence="4">HEAT repeat domain-containing protein</fullName>
    </recommendedName>
</protein>
<sequence length="142" mass="15750">MSATGGPTEPDYSGIDAMTRGDQRQARQLRATLAVIARRTEDPDLRRLCVSVLGGEQSVRRVFEHPTFWAMASRNYENLEEGIARLSPEEREQVTERLHDPGGEITDDAVVQTLQEEGRMPPEDPPPGGAPARDDRGPSRWG</sequence>
<organism evidence="2 3">
    <name type="scientific">Nocardioides kribbensis</name>
    <dbReference type="NCBI Taxonomy" id="305517"/>
    <lineage>
        <taxon>Bacteria</taxon>
        <taxon>Bacillati</taxon>
        <taxon>Actinomycetota</taxon>
        <taxon>Actinomycetes</taxon>
        <taxon>Propionibacteriales</taxon>
        <taxon>Nocardioidaceae</taxon>
        <taxon>Nocardioides</taxon>
    </lineage>
</organism>
<evidence type="ECO:0008006" key="4">
    <source>
        <dbReference type="Google" id="ProtNLM"/>
    </source>
</evidence>
<gene>
    <name evidence="2" type="ORF">V6R90_15425</name>
</gene>
<dbReference type="EMBL" id="JBEGDP010000020">
    <property type="protein sequence ID" value="MEQ7848672.1"/>
    <property type="molecule type" value="Genomic_DNA"/>
</dbReference>
<evidence type="ECO:0000313" key="2">
    <source>
        <dbReference type="EMBL" id="MEQ7848672.1"/>
    </source>
</evidence>
<evidence type="ECO:0000256" key="1">
    <source>
        <dbReference type="SAM" id="MobiDB-lite"/>
    </source>
</evidence>
<dbReference type="Proteomes" id="UP001482520">
    <property type="component" value="Unassembled WGS sequence"/>
</dbReference>
<proteinExistence type="predicted"/>
<dbReference type="RefSeq" id="WP_251534455.1">
    <property type="nucleotide sequence ID" value="NZ_JBEFCW010000083.1"/>
</dbReference>
<feature type="region of interest" description="Disordered" evidence="1">
    <location>
        <begin position="1"/>
        <end position="23"/>
    </location>
</feature>
<keyword evidence="3" id="KW-1185">Reference proteome</keyword>
<feature type="region of interest" description="Disordered" evidence="1">
    <location>
        <begin position="84"/>
        <end position="142"/>
    </location>
</feature>
<feature type="compositionally biased region" description="Basic and acidic residues" evidence="1">
    <location>
        <begin position="87"/>
        <end position="102"/>
    </location>
</feature>
<comment type="caution">
    <text evidence="2">The sequence shown here is derived from an EMBL/GenBank/DDBJ whole genome shotgun (WGS) entry which is preliminary data.</text>
</comment>
<feature type="compositionally biased region" description="Basic and acidic residues" evidence="1">
    <location>
        <begin position="132"/>
        <end position="142"/>
    </location>
</feature>
<reference evidence="2 3" key="1">
    <citation type="submission" date="2024-02" db="EMBL/GenBank/DDBJ databases">
        <title>Full genome sequence of Nocardioides kribbensis.</title>
        <authorList>
            <person name="Poletto B.L."/>
            <person name="Silva G."/>
            <person name="Galante D."/>
            <person name="Campos K.R."/>
            <person name="Santos M.B.N."/>
            <person name="Sacchi C.T."/>
        </authorList>
    </citation>
    <scope>NUCLEOTIDE SEQUENCE [LARGE SCALE GENOMIC DNA]</scope>
    <source>
        <strain evidence="2 3">O4R</strain>
    </source>
</reference>
<name>A0ABV1P1N6_9ACTN</name>